<evidence type="ECO:0000256" key="20">
    <source>
        <dbReference type="SAM" id="Coils"/>
    </source>
</evidence>
<dbReference type="Pfam" id="PF24626">
    <property type="entry name" value="SH3_Tf2-1"/>
    <property type="match status" value="1"/>
</dbReference>
<accession>A0A8H8NZP3</accession>
<dbReference type="InterPro" id="IPR041373">
    <property type="entry name" value="RT_RNaseH"/>
</dbReference>
<dbReference type="InterPro" id="IPR043502">
    <property type="entry name" value="DNA/RNA_pol_sf"/>
</dbReference>
<keyword evidence="13" id="KW-0229">DNA integration</keyword>
<evidence type="ECO:0000259" key="23">
    <source>
        <dbReference type="PROSITE" id="PS50158"/>
    </source>
</evidence>
<evidence type="ECO:0000256" key="4">
    <source>
        <dbReference type="ARBA" id="ARBA00022679"/>
    </source>
</evidence>
<keyword evidence="11" id="KW-0460">Magnesium</keyword>
<dbReference type="GO" id="GO:0004519">
    <property type="term" value="F:endonuclease activity"/>
    <property type="evidence" value="ECO:0007669"/>
    <property type="project" value="UniProtKB-KW"/>
</dbReference>
<gene>
    <name evidence="26" type="ORF">RhiXN_07915</name>
</gene>
<evidence type="ECO:0000256" key="21">
    <source>
        <dbReference type="SAM" id="MobiDB-lite"/>
    </source>
</evidence>
<dbReference type="InterPro" id="IPR041588">
    <property type="entry name" value="Integrase_H2C2"/>
</dbReference>
<dbReference type="Pfam" id="PF00665">
    <property type="entry name" value="rve"/>
    <property type="match status" value="1"/>
</dbReference>
<dbReference type="GeneID" id="67030194"/>
<keyword evidence="7" id="KW-0479">Metal-binding</keyword>
<evidence type="ECO:0000256" key="13">
    <source>
        <dbReference type="ARBA" id="ARBA00022908"/>
    </source>
</evidence>
<dbReference type="InterPro" id="IPR023780">
    <property type="entry name" value="Chromo_domain"/>
</dbReference>
<dbReference type="Pfam" id="PF17921">
    <property type="entry name" value="Integrase_H2C2"/>
    <property type="match status" value="1"/>
</dbReference>
<dbReference type="PROSITE" id="PS50158">
    <property type="entry name" value="ZF_CCHC"/>
    <property type="match status" value="1"/>
</dbReference>
<dbReference type="GO" id="GO:0003723">
    <property type="term" value="F:RNA binding"/>
    <property type="evidence" value="ECO:0007669"/>
    <property type="project" value="UniProtKB-KW"/>
</dbReference>
<dbReference type="InterPro" id="IPR000953">
    <property type="entry name" value="Chromo/chromo_shadow_dom"/>
</dbReference>
<feature type="coiled-coil region" evidence="20">
    <location>
        <begin position="51"/>
        <end position="81"/>
    </location>
</feature>
<dbReference type="Gene3D" id="3.30.70.270">
    <property type="match status" value="2"/>
</dbReference>
<dbReference type="InterPro" id="IPR023779">
    <property type="entry name" value="Chromodomain_CS"/>
</dbReference>
<evidence type="ECO:0000256" key="3">
    <source>
        <dbReference type="ARBA" id="ARBA00022670"/>
    </source>
</evidence>
<dbReference type="Gene3D" id="2.40.50.40">
    <property type="match status" value="1"/>
</dbReference>
<feature type="region of interest" description="Disordered" evidence="21">
    <location>
        <begin position="93"/>
        <end position="121"/>
    </location>
</feature>
<dbReference type="InterPro" id="IPR001878">
    <property type="entry name" value="Znf_CCHC"/>
</dbReference>
<keyword evidence="6" id="KW-0540">Nuclease</keyword>
<dbReference type="GO" id="GO:0006338">
    <property type="term" value="P:chromatin remodeling"/>
    <property type="evidence" value="ECO:0007669"/>
    <property type="project" value="UniProtKB-ARBA"/>
</dbReference>
<dbReference type="PROSITE" id="PS50878">
    <property type="entry name" value="RT_POL"/>
    <property type="match status" value="1"/>
</dbReference>
<proteinExistence type="predicted"/>
<evidence type="ECO:0000256" key="5">
    <source>
        <dbReference type="ARBA" id="ARBA00022695"/>
    </source>
</evidence>
<dbReference type="GO" id="GO:0003887">
    <property type="term" value="F:DNA-directed DNA polymerase activity"/>
    <property type="evidence" value="ECO:0007669"/>
    <property type="project" value="UniProtKB-KW"/>
</dbReference>
<keyword evidence="3" id="KW-0645">Protease</keyword>
<keyword evidence="18" id="KW-0539">Nucleus</keyword>
<dbReference type="GO" id="GO:0003964">
    <property type="term" value="F:RNA-directed DNA polymerase activity"/>
    <property type="evidence" value="ECO:0007669"/>
    <property type="project" value="UniProtKB-KW"/>
</dbReference>
<dbReference type="Pfam" id="PF00078">
    <property type="entry name" value="RVT_1"/>
    <property type="match status" value="1"/>
</dbReference>
<dbReference type="SUPFAM" id="SSF54160">
    <property type="entry name" value="Chromo domain-like"/>
    <property type="match status" value="1"/>
</dbReference>
<name>A0A8H8NZP3_9AGAM</name>
<dbReference type="CDD" id="cd01647">
    <property type="entry name" value="RT_LTR"/>
    <property type="match status" value="1"/>
</dbReference>
<keyword evidence="12" id="KW-0694">RNA-binding</keyword>
<dbReference type="PROSITE" id="PS50013">
    <property type="entry name" value="CHROMO_2"/>
    <property type="match status" value="1"/>
</dbReference>
<keyword evidence="10" id="KW-0378">Hydrolase</keyword>
<evidence type="ECO:0000259" key="22">
    <source>
        <dbReference type="PROSITE" id="PS50013"/>
    </source>
</evidence>
<evidence type="ECO:0000313" key="27">
    <source>
        <dbReference type="Proteomes" id="UP000650533"/>
    </source>
</evidence>
<comment type="subcellular location">
    <subcellularLocation>
        <location evidence="1">Nucleus</location>
    </subcellularLocation>
</comment>
<dbReference type="InterPro" id="IPR056924">
    <property type="entry name" value="SH3_Tf2-1"/>
</dbReference>
<reference evidence="26" key="1">
    <citation type="submission" date="2020-05" db="EMBL/GenBank/DDBJ databases">
        <title>Evolutionary and genomic comparisons of hybrid uninucleate and nonhybrid Rhizoctonia fungi.</title>
        <authorList>
            <person name="Li C."/>
            <person name="Chen X."/>
        </authorList>
    </citation>
    <scope>NUCLEOTIDE SEQUENCE</scope>
    <source>
        <strain evidence="26">AG-1 IA</strain>
    </source>
</reference>
<evidence type="ECO:0000313" key="26">
    <source>
        <dbReference type="EMBL" id="QRW22879.1"/>
    </source>
</evidence>
<dbReference type="FunFam" id="3.30.70.270:FF:000020">
    <property type="entry name" value="Transposon Tf2-6 polyprotein-like Protein"/>
    <property type="match status" value="1"/>
</dbReference>
<dbReference type="InterPro" id="IPR016197">
    <property type="entry name" value="Chromo-like_dom_sf"/>
</dbReference>
<keyword evidence="19" id="KW-0863">Zinc-finger</keyword>
<dbReference type="GO" id="GO:0005634">
    <property type="term" value="C:nucleus"/>
    <property type="evidence" value="ECO:0007669"/>
    <property type="project" value="UniProtKB-SubCell"/>
</dbReference>
<sequence>MATRSRSTARPPSPLDQGELGPALPAAADEPRSLEPEVYGEISLGRAISLLLGLQNQVIRLERELKELKEVNKEARDWMGAVDQTLTQIEAIGGPQPHTPEDRKPPAVEATPRPISKTDPLPAPSAPLIAWANPTKPPITFAQPTPVRAPPRVPTPTPPAPIRLQSPLASQPATPVVAYQAPVKVDHPDAYMGKIGNESRQWLTRMMAWVRLNQRMFPTNQEVLSFLLMNMKDTAGAWAHPHLDQLGSHRAIIQTVEDFRREFLTAFGNPDATRAAERQITNLTQTSTCAEYITKFRTIAMDLDWNDAALRGQFARGLHWEVSRLIATQERRPTTLLKLQNAALVIDNALREERASHPPKGNKSGTSNTTPNRGASTGQQATRPGRLSSDPNFVSEEERNRCRAEGLCIKCGKTGHKFAECRTGWKATPKEEGVKKEAAKDPKDSGLVLEICNISNSHNRISPLFTISIKPEKQAEHLEVLIDSGATSSFLHPRTAELLRLPLIDLPQPRTVTMLDGSSPQAGKIWKKAHLTFLFDGKRMTETFLICNTGSHAAILGIKWLENHNPEIDWNSRTLSFPHTPPEHIAIAKEEEADKNPLEGVPSKYHQYAKVFGEEEFNKLPPHRHYNIDIELTEEGPLNLPLYSMTDAESATLKDWLRDKLKAGKIRPSKSSISSPVMFVPKKDGSRRLVVDYRCLNNRTKKNVYPLPRPDDLMAQLRGAKVFTKLDLRWGYNNVRVKEGDEWKTAFRTKYGLYESLVMTFGLTNAPAAFQHFMNKLFKDLLDVCVIIYLDDILIYSKDDASHTQHVHEVLRRLMENQLFCKASKCTFHVTSVEYLGIIVSDKGFSLDKLKIQAVQDWPVPTKVKEVQLFLGFANFLRCFVANFSHVARPLHNLVKKDAPWKWDNKEREAFQGLKDAITNAPVLCHADPSKPYFLETDASGAALGSILSQRQEDGRLHPLGFLSESFKGAEQNYDTHDKELLAIIRSFEYWRIFLEGTLHPITVFTDHRNLEYWKESRTFNRRHARWHLLLAGYNFQIVYRPGKQSGKPNALSRRSDHADIPPADQTMLPEPIFANVALVTPEKELQRQIELSLDQDKSLEEILQFLQNESKAPPSIKRAFKDYEMEAGLLFYQGRIVVPDVGSLRTDLLRIFHNSPLAGHPGRQRTLELVSRNYYWPGIRADTYWHVDSCETCQRIRKPKYASIPPQPLELPSRPWQHVSYDMIVDLPKDGSNDSILVIVDSFTKYGIFVKCSKKLKAPKLAELFLEHVWKRHGMPEKTVSDRGRVFNNKFLRALYKRLGIDPHFSSAYHPQSDGQTEQVNPSIEHFLRAYSGVNQRDWTKWLPMAEFAYNNAVHSSTGKTPFKALYGWEPTLTPSNVPTDVPEADNLAQTMEAQWKEVESALRQSKQRMTAGEEGSPAEFEIGEEAWLDAKNVNLKTLSPKLTEQRLGPFKVIEKISDQAYRLELPPTMRIHNVFYVGLLSKVKRDKKRTFENCPLPVTVDGEEEYKVEGITDMEERDGKWFFRVKWKGYRPEENTWEPRENLKNAGKILKKYKEEMRKKALGAAKALRGGAVL</sequence>
<dbReference type="GO" id="GO:0006310">
    <property type="term" value="P:DNA recombination"/>
    <property type="evidence" value="ECO:0007669"/>
    <property type="project" value="UniProtKB-KW"/>
</dbReference>
<dbReference type="SUPFAM" id="SSF50630">
    <property type="entry name" value="Acid proteases"/>
    <property type="match status" value="1"/>
</dbReference>
<dbReference type="SUPFAM" id="SSF53098">
    <property type="entry name" value="Ribonuclease H-like"/>
    <property type="match status" value="1"/>
</dbReference>
<dbReference type="GO" id="GO:0006508">
    <property type="term" value="P:proteolysis"/>
    <property type="evidence" value="ECO:0007669"/>
    <property type="project" value="UniProtKB-KW"/>
</dbReference>
<dbReference type="Pfam" id="PF00385">
    <property type="entry name" value="Chromo"/>
    <property type="match status" value="1"/>
</dbReference>
<dbReference type="Gene3D" id="3.10.10.10">
    <property type="entry name" value="HIV Type 1 Reverse Transcriptase, subunit A, domain 1"/>
    <property type="match status" value="1"/>
</dbReference>
<dbReference type="CDD" id="cd09274">
    <property type="entry name" value="RNase_HI_RT_Ty3"/>
    <property type="match status" value="1"/>
</dbReference>
<keyword evidence="17" id="KW-0233">DNA recombination</keyword>
<feature type="region of interest" description="Disordered" evidence="21">
    <location>
        <begin position="352"/>
        <end position="396"/>
    </location>
</feature>
<evidence type="ECO:0000256" key="1">
    <source>
        <dbReference type="ARBA" id="ARBA00004123"/>
    </source>
</evidence>
<dbReference type="Pfam" id="PF17917">
    <property type="entry name" value="RT_RNaseH"/>
    <property type="match status" value="1"/>
</dbReference>
<dbReference type="PANTHER" id="PTHR37984">
    <property type="entry name" value="PROTEIN CBG26694"/>
    <property type="match status" value="1"/>
</dbReference>
<evidence type="ECO:0000256" key="19">
    <source>
        <dbReference type="PROSITE-ProRule" id="PRU00047"/>
    </source>
</evidence>
<dbReference type="InterPro" id="IPR005162">
    <property type="entry name" value="Retrotrans_gag_dom"/>
</dbReference>
<dbReference type="Pfam" id="PF03732">
    <property type="entry name" value="Retrotrans_gag"/>
    <property type="match status" value="1"/>
</dbReference>
<dbReference type="KEGG" id="rsx:RhiXN_07915"/>
<protein>
    <recommendedName>
        <fullName evidence="2">RNA-directed DNA polymerase</fullName>
        <ecNumber evidence="2">2.7.7.49</ecNumber>
    </recommendedName>
</protein>
<dbReference type="Gene3D" id="3.30.420.10">
    <property type="entry name" value="Ribonuclease H-like superfamily/Ribonuclease H"/>
    <property type="match status" value="1"/>
</dbReference>
<evidence type="ECO:0000256" key="16">
    <source>
        <dbReference type="ARBA" id="ARBA00023125"/>
    </source>
</evidence>
<dbReference type="InterPro" id="IPR012337">
    <property type="entry name" value="RNaseH-like_sf"/>
</dbReference>
<dbReference type="GO" id="GO:0008270">
    <property type="term" value="F:zinc ion binding"/>
    <property type="evidence" value="ECO:0007669"/>
    <property type="project" value="UniProtKB-KW"/>
</dbReference>
<feature type="domain" description="Integrase catalytic" evidence="25">
    <location>
        <begin position="1212"/>
        <end position="1371"/>
    </location>
</feature>
<evidence type="ECO:0000259" key="25">
    <source>
        <dbReference type="PROSITE" id="PS50994"/>
    </source>
</evidence>
<evidence type="ECO:0000259" key="24">
    <source>
        <dbReference type="PROSITE" id="PS50878"/>
    </source>
</evidence>
<dbReference type="InterPro" id="IPR036397">
    <property type="entry name" value="RNaseH_sf"/>
</dbReference>
<dbReference type="EMBL" id="CP059666">
    <property type="protein sequence ID" value="QRW22879.1"/>
    <property type="molecule type" value="Genomic_DNA"/>
</dbReference>
<dbReference type="GO" id="GO:0003677">
    <property type="term" value="F:DNA binding"/>
    <property type="evidence" value="ECO:0007669"/>
    <property type="project" value="UniProtKB-KW"/>
</dbReference>
<evidence type="ECO:0000256" key="15">
    <source>
        <dbReference type="ARBA" id="ARBA00022932"/>
    </source>
</evidence>
<keyword evidence="5" id="KW-0548">Nucleotidyltransferase</keyword>
<evidence type="ECO:0000256" key="10">
    <source>
        <dbReference type="ARBA" id="ARBA00022801"/>
    </source>
</evidence>
<keyword evidence="14" id="KW-0695">RNA-directed DNA polymerase</keyword>
<dbReference type="InterPro" id="IPR050951">
    <property type="entry name" value="Retrovirus_Pol_polyprotein"/>
</dbReference>
<dbReference type="InterPro" id="IPR000477">
    <property type="entry name" value="RT_dom"/>
</dbReference>
<dbReference type="Gene3D" id="1.10.340.70">
    <property type="match status" value="1"/>
</dbReference>
<keyword evidence="19" id="KW-0862">Zinc</keyword>
<evidence type="ECO:0000256" key="2">
    <source>
        <dbReference type="ARBA" id="ARBA00012493"/>
    </source>
</evidence>
<feature type="region of interest" description="Disordered" evidence="21">
    <location>
        <begin position="1"/>
        <end position="33"/>
    </location>
</feature>
<feature type="domain" description="Reverse transcriptase" evidence="24">
    <location>
        <begin position="661"/>
        <end position="840"/>
    </location>
</feature>
<evidence type="ECO:0000256" key="11">
    <source>
        <dbReference type="ARBA" id="ARBA00022842"/>
    </source>
</evidence>
<feature type="compositionally biased region" description="Polar residues" evidence="21">
    <location>
        <begin position="1"/>
        <end position="10"/>
    </location>
</feature>
<feature type="domain" description="CCHC-type" evidence="23">
    <location>
        <begin position="408"/>
        <end position="422"/>
    </location>
</feature>
<dbReference type="EC" id="2.7.7.49" evidence="2"/>
<dbReference type="PROSITE" id="PS50994">
    <property type="entry name" value="INTEGRASE"/>
    <property type="match status" value="1"/>
</dbReference>
<feature type="compositionally biased region" description="Polar residues" evidence="21">
    <location>
        <begin position="363"/>
        <end position="382"/>
    </location>
</feature>
<evidence type="ECO:0000256" key="18">
    <source>
        <dbReference type="ARBA" id="ARBA00023242"/>
    </source>
</evidence>
<dbReference type="InterPro" id="IPR001584">
    <property type="entry name" value="Integrase_cat-core"/>
</dbReference>
<evidence type="ECO:0000256" key="6">
    <source>
        <dbReference type="ARBA" id="ARBA00022722"/>
    </source>
</evidence>
<dbReference type="GO" id="GO:0015074">
    <property type="term" value="P:DNA integration"/>
    <property type="evidence" value="ECO:0007669"/>
    <property type="project" value="UniProtKB-KW"/>
</dbReference>
<dbReference type="SUPFAM" id="SSF56672">
    <property type="entry name" value="DNA/RNA polymerases"/>
    <property type="match status" value="1"/>
</dbReference>
<keyword evidence="4" id="KW-0808">Transferase</keyword>
<dbReference type="FunFam" id="3.30.420.10:FF:000032">
    <property type="entry name" value="Retrovirus-related Pol polyprotein from transposon 297-like Protein"/>
    <property type="match status" value="1"/>
</dbReference>
<dbReference type="Proteomes" id="UP000650533">
    <property type="component" value="Chromosome 9"/>
</dbReference>
<evidence type="ECO:0000256" key="7">
    <source>
        <dbReference type="ARBA" id="ARBA00022723"/>
    </source>
</evidence>
<evidence type="ECO:0000256" key="17">
    <source>
        <dbReference type="ARBA" id="ARBA00023172"/>
    </source>
</evidence>
<dbReference type="PANTHER" id="PTHR37984:SF5">
    <property type="entry name" value="PROTEIN NYNRIN-LIKE"/>
    <property type="match status" value="1"/>
</dbReference>
<keyword evidence="16" id="KW-0238">DNA-binding</keyword>
<dbReference type="GO" id="GO:0004190">
    <property type="term" value="F:aspartic-type endopeptidase activity"/>
    <property type="evidence" value="ECO:0007669"/>
    <property type="project" value="UniProtKB-KW"/>
</dbReference>
<dbReference type="InterPro" id="IPR043128">
    <property type="entry name" value="Rev_trsase/Diguanyl_cyclase"/>
</dbReference>
<keyword evidence="9" id="KW-0255">Endonuclease</keyword>
<dbReference type="Gene3D" id="2.40.70.10">
    <property type="entry name" value="Acid Proteases"/>
    <property type="match status" value="1"/>
</dbReference>
<keyword evidence="8" id="KW-0064">Aspartyl protease</keyword>
<dbReference type="PROSITE" id="PS00598">
    <property type="entry name" value="CHROMO_1"/>
    <property type="match status" value="1"/>
</dbReference>
<keyword evidence="20" id="KW-0175">Coiled coil</keyword>
<keyword evidence="15" id="KW-0239">DNA-directed DNA polymerase</keyword>
<organism evidence="26 27">
    <name type="scientific">Rhizoctonia solani</name>
    <dbReference type="NCBI Taxonomy" id="456999"/>
    <lineage>
        <taxon>Eukaryota</taxon>
        <taxon>Fungi</taxon>
        <taxon>Dikarya</taxon>
        <taxon>Basidiomycota</taxon>
        <taxon>Agaricomycotina</taxon>
        <taxon>Agaricomycetes</taxon>
        <taxon>Cantharellales</taxon>
        <taxon>Ceratobasidiaceae</taxon>
        <taxon>Rhizoctonia</taxon>
    </lineage>
</organism>
<evidence type="ECO:0000256" key="14">
    <source>
        <dbReference type="ARBA" id="ARBA00022918"/>
    </source>
</evidence>
<dbReference type="CDD" id="cd00303">
    <property type="entry name" value="retropepsin_like"/>
    <property type="match status" value="1"/>
</dbReference>
<evidence type="ECO:0000256" key="8">
    <source>
        <dbReference type="ARBA" id="ARBA00022750"/>
    </source>
</evidence>
<dbReference type="RefSeq" id="XP_043183116.1">
    <property type="nucleotide sequence ID" value="XM_043327731.1"/>
</dbReference>
<evidence type="ECO:0000256" key="9">
    <source>
        <dbReference type="ARBA" id="ARBA00022759"/>
    </source>
</evidence>
<feature type="domain" description="Chromo" evidence="22">
    <location>
        <begin position="1508"/>
        <end position="1558"/>
    </location>
</feature>
<evidence type="ECO:0000256" key="12">
    <source>
        <dbReference type="ARBA" id="ARBA00022884"/>
    </source>
</evidence>
<dbReference type="SMART" id="SM00298">
    <property type="entry name" value="CHROMO"/>
    <property type="match status" value="1"/>
</dbReference>
<dbReference type="InterPro" id="IPR021109">
    <property type="entry name" value="Peptidase_aspartic_dom_sf"/>
</dbReference>